<evidence type="ECO:0000256" key="1">
    <source>
        <dbReference type="ARBA" id="ARBA00004236"/>
    </source>
</evidence>
<sequence>MLLLRMNLHPSLGLLLTLLCTLGQLVHSESSNLRPAPCHFNPLCLCTSTYLDYGYVTCNDVPLTQITPGLNDSNVYTIEFHNNGMRFIQARALERTGLYKLIVRGNPLVKIHDEAFFGLEKHLKELEIAQTDLYEVPSRSLRHLQHLKSLNLSHNHISDINADSWRGLESSLRTLILSYNFISSLPRGVFNPLTELTQLDLSGNNLLDIEPDLFLAGPSRINSLNLADNLFTNIPYHELAPLKFLHHLDLSYNSIFELRPSELRDVRTRLTLDTLRLDYNRIMFLPGGSFEFYSSVNKTYFNGNPLQNINADAFYNAKIRELYLVDCKLSSIDPAIFSGIEDTLQVLDLTGNNLTSIPAELFEQFHSLRSLVVKDNTLFSLFDREVNVYDNSHQQNLVDFDISGDTNYPVPLQEYRSMHNLMKLSVSRVPKQVITAEDFEGFNVDLEEIDFTHSHLRGIKNNAFRHIRSVKHMDLSNNFITSIDSNAFQEVGHSLISLSLSHAFSKEYGALSNAFFTPLSSLKYLDLSYNSLHSLSESTFSDNPELEVVELQDNHIGSIPRGLFTEFNHQRLQQVHFSFNEISHISSQCFSELPHLEKLYLNDNRIGRIDKHALVDLRALEELTLKGNKLRDISYEAFQNIPSLRLLDLSYNEMNNFDFAVLDQVGRLSNLKVNLSHNEILALHKNLSYSDSEGSNIKILDLSHNNISHIGEEYFHPVINTLTHLYLSHNSLSKATRNAFGSLHHLEWLDISANNIFDIDFDSFKNTHRLQVFYIHHNHLKDIPRDLFHGFQQLRIVDLSSNWIRALPDNLFSHGIERVSLSRNQLAVFPIQPFTQGASSTLMDLDLSHNYISNLQSPEQFSRFKNLMRLDLSYNRIMRLDDSNFATLPHLAFLDLGHNRELAFEPKGRSFIGLDSSLLFLGLRNMSLGQMPELPLSSLLSLSISGNRLSSIPAEIASNLSSLRSLDLSHNDLTSIPMIIHALPNLKTLSIASNDIGSLTNLSLVGGAEQLLELDITSLPLNLFESGTLSKMHSLRTLHISPYASMRVINLPRLLEHLRGLRNLHVHVDGRQSLGEELRGEYPSKMRNLTLSGKSLRTVANHVLQGVKFPSFQFTLHNTSVESLPMDQMLLSAPHIRNISIDVRNNSLTEIFNPNTAEEPGTSHRVFLNELFLAGNRWTCDCDIGWVEVWLRKVRQYRCRYFDPAAQHALPPVCSALNDDLRLAACHNKRDEPLLDVLKQELECGWGAAAHGPKVTLGLIVTSVIVLLLARF</sequence>
<evidence type="ECO:0000313" key="8">
    <source>
        <dbReference type="EMBL" id="CAG6671447.1"/>
    </source>
</evidence>
<dbReference type="SMART" id="SM00365">
    <property type="entry name" value="LRR_SD22"/>
    <property type="match status" value="10"/>
</dbReference>
<comment type="subcellular location">
    <subcellularLocation>
        <location evidence="1">Cell membrane</location>
    </subcellularLocation>
</comment>
<name>A0A8D8WT01_9HEMI</name>
<dbReference type="InterPro" id="IPR026906">
    <property type="entry name" value="LRR_5"/>
</dbReference>
<evidence type="ECO:0000256" key="6">
    <source>
        <dbReference type="ARBA" id="ARBA00023136"/>
    </source>
</evidence>
<feature type="chain" id="PRO_5034565441" evidence="7">
    <location>
        <begin position="29"/>
        <end position="1272"/>
    </location>
</feature>
<dbReference type="Gene3D" id="3.80.10.10">
    <property type="entry name" value="Ribonuclease Inhibitor"/>
    <property type="match status" value="7"/>
</dbReference>
<dbReference type="PRINTS" id="PR00019">
    <property type="entry name" value="LEURICHRPT"/>
</dbReference>
<keyword evidence="2" id="KW-1003">Cell membrane</keyword>
<feature type="signal peptide" evidence="7">
    <location>
        <begin position="1"/>
        <end position="28"/>
    </location>
</feature>
<reference evidence="8" key="1">
    <citation type="submission" date="2021-05" db="EMBL/GenBank/DDBJ databases">
        <authorList>
            <person name="Alioto T."/>
            <person name="Alioto T."/>
            <person name="Gomez Garrido J."/>
        </authorList>
    </citation>
    <scope>NUCLEOTIDE SEQUENCE</scope>
</reference>
<dbReference type="PANTHER" id="PTHR24373">
    <property type="entry name" value="SLIT RELATED LEUCINE-RICH REPEAT NEURONAL PROTEIN"/>
    <property type="match status" value="1"/>
</dbReference>
<evidence type="ECO:0000256" key="5">
    <source>
        <dbReference type="ARBA" id="ARBA00022737"/>
    </source>
</evidence>
<dbReference type="SMART" id="SM00364">
    <property type="entry name" value="LRR_BAC"/>
    <property type="match status" value="8"/>
</dbReference>
<evidence type="ECO:0000256" key="7">
    <source>
        <dbReference type="SAM" id="SignalP"/>
    </source>
</evidence>
<dbReference type="InterPro" id="IPR001611">
    <property type="entry name" value="Leu-rich_rpt"/>
</dbReference>
<dbReference type="Pfam" id="PF13855">
    <property type="entry name" value="LRR_8"/>
    <property type="match status" value="8"/>
</dbReference>
<dbReference type="InterPro" id="IPR032675">
    <property type="entry name" value="LRR_dom_sf"/>
</dbReference>
<dbReference type="InterPro" id="IPR003591">
    <property type="entry name" value="Leu-rich_rpt_typical-subtyp"/>
</dbReference>
<dbReference type="SMART" id="SM00369">
    <property type="entry name" value="LRR_TYP"/>
    <property type="match status" value="25"/>
</dbReference>
<dbReference type="SUPFAM" id="SSF52058">
    <property type="entry name" value="L domain-like"/>
    <property type="match status" value="4"/>
</dbReference>
<proteinExistence type="predicted"/>
<dbReference type="GO" id="GO:0031012">
    <property type="term" value="C:extracellular matrix"/>
    <property type="evidence" value="ECO:0007669"/>
    <property type="project" value="TreeGrafter"/>
</dbReference>
<dbReference type="EMBL" id="HBUF01226125">
    <property type="protein sequence ID" value="CAG6671447.1"/>
    <property type="molecule type" value="Transcribed_RNA"/>
</dbReference>
<evidence type="ECO:0000256" key="4">
    <source>
        <dbReference type="ARBA" id="ARBA00022729"/>
    </source>
</evidence>
<dbReference type="AlphaFoldDB" id="A0A8D8WT01"/>
<keyword evidence="4 7" id="KW-0732">Signal</keyword>
<protein>
    <submittedName>
        <fullName evidence="8">Chaoptin</fullName>
    </submittedName>
</protein>
<organism evidence="8">
    <name type="scientific">Cacopsylla melanoneura</name>
    <dbReference type="NCBI Taxonomy" id="428564"/>
    <lineage>
        <taxon>Eukaryota</taxon>
        <taxon>Metazoa</taxon>
        <taxon>Ecdysozoa</taxon>
        <taxon>Arthropoda</taxon>
        <taxon>Hexapoda</taxon>
        <taxon>Insecta</taxon>
        <taxon>Pterygota</taxon>
        <taxon>Neoptera</taxon>
        <taxon>Paraneoptera</taxon>
        <taxon>Hemiptera</taxon>
        <taxon>Sternorrhyncha</taxon>
        <taxon>Psylloidea</taxon>
        <taxon>Psyllidae</taxon>
        <taxon>Psyllinae</taxon>
        <taxon>Cacopsylla</taxon>
    </lineage>
</organism>
<accession>A0A8D8WT01</accession>
<evidence type="ECO:0000256" key="2">
    <source>
        <dbReference type="ARBA" id="ARBA00022475"/>
    </source>
</evidence>
<dbReference type="Pfam" id="PF13306">
    <property type="entry name" value="LRR_5"/>
    <property type="match status" value="1"/>
</dbReference>
<dbReference type="PANTHER" id="PTHR24373:SF392">
    <property type="entry name" value="NEPHROCAN"/>
    <property type="match status" value="1"/>
</dbReference>
<dbReference type="InterPro" id="IPR050328">
    <property type="entry name" value="Dev_Immune_Receptor"/>
</dbReference>
<dbReference type="FunFam" id="3.80.10.10:FF:001167">
    <property type="entry name" value="Chaoptin"/>
    <property type="match status" value="1"/>
</dbReference>
<keyword evidence="3" id="KW-0433">Leucine-rich repeat</keyword>
<dbReference type="GO" id="GO:0005615">
    <property type="term" value="C:extracellular space"/>
    <property type="evidence" value="ECO:0007669"/>
    <property type="project" value="TreeGrafter"/>
</dbReference>
<keyword evidence="5" id="KW-0677">Repeat</keyword>
<keyword evidence="6" id="KW-0472">Membrane</keyword>
<evidence type="ECO:0000256" key="3">
    <source>
        <dbReference type="ARBA" id="ARBA00022614"/>
    </source>
</evidence>
<dbReference type="PROSITE" id="PS51450">
    <property type="entry name" value="LRR"/>
    <property type="match status" value="12"/>
</dbReference>
<dbReference type="GO" id="GO:0005886">
    <property type="term" value="C:plasma membrane"/>
    <property type="evidence" value="ECO:0007669"/>
    <property type="project" value="UniProtKB-SubCell"/>
</dbReference>
<dbReference type="GO" id="GO:0048468">
    <property type="term" value="P:cell development"/>
    <property type="evidence" value="ECO:0007669"/>
    <property type="project" value="UniProtKB-ARBA"/>
</dbReference>